<sequence length="73" mass="8167">MNHTVKFQESIQSKGLTHFGTPMISRISKTDLDKEVTEPIFTGKPSGELAISQGMRPAGLIHEWIPEKMVMRA</sequence>
<dbReference type="EMBL" id="CAADFM010000091">
    <property type="protein sequence ID" value="VFK13619.1"/>
    <property type="molecule type" value="Genomic_DNA"/>
</dbReference>
<evidence type="ECO:0000313" key="2">
    <source>
        <dbReference type="EMBL" id="VFK29648.1"/>
    </source>
</evidence>
<dbReference type="AlphaFoldDB" id="A0A450W9A5"/>
<gene>
    <name evidence="1" type="ORF">BECKLPF1236A_GA0070988_100918</name>
    <name evidence="2" type="ORF">BECKLPF1236C_GA0070990_100918</name>
</gene>
<organism evidence="1">
    <name type="scientific">Candidatus Kentrum sp. LPFa</name>
    <dbReference type="NCBI Taxonomy" id="2126335"/>
    <lineage>
        <taxon>Bacteria</taxon>
        <taxon>Pseudomonadati</taxon>
        <taxon>Pseudomonadota</taxon>
        <taxon>Gammaproteobacteria</taxon>
        <taxon>Candidatus Kentrum</taxon>
    </lineage>
</organism>
<dbReference type="EMBL" id="CAADFP010000091">
    <property type="protein sequence ID" value="VFK29648.1"/>
    <property type="molecule type" value="Genomic_DNA"/>
</dbReference>
<evidence type="ECO:0000313" key="1">
    <source>
        <dbReference type="EMBL" id="VFK13619.1"/>
    </source>
</evidence>
<proteinExistence type="predicted"/>
<protein>
    <submittedName>
        <fullName evidence="1">Uncharacterized protein</fullName>
    </submittedName>
</protein>
<name>A0A450W9A5_9GAMM</name>
<accession>A0A450W9A5</accession>
<reference evidence="1" key="1">
    <citation type="submission" date="2019-02" db="EMBL/GenBank/DDBJ databases">
        <authorList>
            <person name="Gruber-Vodicka R. H."/>
            <person name="Seah K. B. B."/>
        </authorList>
    </citation>
    <scope>NUCLEOTIDE SEQUENCE</scope>
    <source>
        <strain evidence="1">BECK_S312</strain>
        <strain evidence="2">BECK_S426</strain>
    </source>
</reference>